<feature type="domain" description="Glycosyl transferase family 1" evidence="2">
    <location>
        <begin position="186"/>
        <end position="347"/>
    </location>
</feature>
<comment type="caution">
    <text evidence="4">The sequence shown here is derived from an EMBL/GenBank/DDBJ whole genome shotgun (WGS) entry which is preliminary data.</text>
</comment>
<sequence>MRIGIDLRMAGLEYGIGRYSVELVRKIIELDRDNEYFLFVRDENTFAKTNFVFRSNINLVKADYKHYSFSEQFSFNRLLNKYNLDLVHFLNFNVPLMYNKPFVVTIHDIIHHRLPGTKKSHFLHRLAYRAVMNHAVLASKRIITVSEFSKKEILDVFKVPGDKIQVIYEAATTVPITDSDVSLIKQNFDISKPYLIFVGVMERKKNLLNLVKAFDILKDKFNLNVQLVLAGKADSNYPEIQEQVKEIKYKKDLILTGVVTEKEKYALYKGAEAFVSASLFEGFGLPGVEAMSLGIPLVVSNTEVFNEVYDNGAIYFDPHDPEDIAQKINFLLSDEKYRALISNNAYTRAQYFSWDLAAKRTLEIYTN</sequence>
<dbReference type="PANTHER" id="PTHR46401">
    <property type="entry name" value="GLYCOSYLTRANSFERASE WBBK-RELATED"/>
    <property type="match status" value="1"/>
</dbReference>
<dbReference type="Pfam" id="PF00534">
    <property type="entry name" value="Glycos_transf_1"/>
    <property type="match status" value="1"/>
</dbReference>
<dbReference type="GO" id="GO:0016757">
    <property type="term" value="F:glycosyltransferase activity"/>
    <property type="evidence" value="ECO:0007669"/>
    <property type="project" value="InterPro"/>
</dbReference>
<accession>A0A554JCL7</accession>
<evidence type="ECO:0000259" key="2">
    <source>
        <dbReference type="Pfam" id="PF00534"/>
    </source>
</evidence>
<dbReference type="Gene3D" id="3.40.50.2000">
    <property type="entry name" value="Glycogen Phosphorylase B"/>
    <property type="match status" value="2"/>
</dbReference>
<dbReference type="CDD" id="cd03809">
    <property type="entry name" value="GT4_MtfB-like"/>
    <property type="match status" value="1"/>
</dbReference>
<name>A0A554JCL7_9BACT</name>
<organism evidence="4 5">
    <name type="scientific">Candidatus Doudnabacteria bacterium Gr01-1014_77</name>
    <dbReference type="NCBI Taxonomy" id="2017133"/>
    <lineage>
        <taxon>Bacteria</taxon>
        <taxon>Candidatus Doudnaibacteriota</taxon>
    </lineage>
</organism>
<evidence type="ECO:0000313" key="5">
    <source>
        <dbReference type="Proteomes" id="UP000319613"/>
    </source>
</evidence>
<dbReference type="Pfam" id="PF13439">
    <property type="entry name" value="Glyco_transf_4"/>
    <property type="match status" value="1"/>
</dbReference>
<feature type="domain" description="Glycosyltransferase subfamily 4-like N-terminal" evidence="3">
    <location>
        <begin position="15"/>
        <end position="168"/>
    </location>
</feature>
<dbReference type="InterPro" id="IPR028098">
    <property type="entry name" value="Glyco_trans_4-like_N"/>
</dbReference>
<dbReference type="PANTHER" id="PTHR46401:SF2">
    <property type="entry name" value="GLYCOSYLTRANSFERASE WBBK-RELATED"/>
    <property type="match status" value="1"/>
</dbReference>
<dbReference type="AlphaFoldDB" id="A0A554JCL7"/>
<protein>
    <submittedName>
        <fullName evidence="4">Glycosyl transferase group 1</fullName>
    </submittedName>
</protein>
<dbReference type="EMBL" id="VMFF01000013">
    <property type="protein sequence ID" value="TSC66143.1"/>
    <property type="molecule type" value="Genomic_DNA"/>
</dbReference>
<keyword evidence="1 4" id="KW-0808">Transferase</keyword>
<proteinExistence type="predicted"/>
<dbReference type="GO" id="GO:0009103">
    <property type="term" value="P:lipopolysaccharide biosynthetic process"/>
    <property type="evidence" value="ECO:0007669"/>
    <property type="project" value="TreeGrafter"/>
</dbReference>
<evidence type="ECO:0000259" key="3">
    <source>
        <dbReference type="Pfam" id="PF13439"/>
    </source>
</evidence>
<reference evidence="4 5" key="1">
    <citation type="submission" date="2017-07" db="EMBL/GenBank/DDBJ databases">
        <title>Mechanisms for carbon and nitrogen cycling indicate functional differentiation within the Candidate Phyla Radiation.</title>
        <authorList>
            <person name="Danczak R.E."/>
            <person name="Johnston M.D."/>
            <person name="Kenah C."/>
            <person name="Slattery M."/>
            <person name="Wrighton K.C."/>
            <person name="Wilkins M.J."/>
        </authorList>
    </citation>
    <scope>NUCLEOTIDE SEQUENCE [LARGE SCALE GENOMIC DNA]</scope>
    <source>
        <strain evidence="4">Gr01-1014_77</strain>
    </source>
</reference>
<evidence type="ECO:0000256" key="1">
    <source>
        <dbReference type="ARBA" id="ARBA00022679"/>
    </source>
</evidence>
<dbReference type="InterPro" id="IPR001296">
    <property type="entry name" value="Glyco_trans_1"/>
</dbReference>
<gene>
    <name evidence="4" type="ORF">G01um101477_194</name>
</gene>
<evidence type="ECO:0000313" key="4">
    <source>
        <dbReference type="EMBL" id="TSC66143.1"/>
    </source>
</evidence>
<dbReference type="Proteomes" id="UP000319613">
    <property type="component" value="Unassembled WGS sequence"/>
</dbReference>
<dbReference type="SUPFAM" id="SSF53756">
    <property type="entry name" value="UDP-Glycosyltransferase/glycogen phosphorylase"/>
    <property type="match status" value="1"/>
</dbReference>